<keyword evidence="2" id="KW-1185">Reference proteome</keyword>
<evidence type="ECO:0000313" key="2">
    <source>
        <dbReference type="Proteomes" id="UP000035704"/>
    </source>
</evidence>
<dbReference type="PATRIC" id="fig|84022.5.peg.237"/>
<dbReference type="STRING" id="84022.CACET_c24810"/>
<proteinExistence type="predicted"/>
<protein>
    <submittedName>
        <fullName evidence="1">Uncharacterized protein</fullName>
    </submittedName>
</protein>
<sequence length="397" mass="45579">MKKHTMLVITIIMILLTSISYMYDQYSTEIPTIILPNIDINSSKFGEIKEILWVDSFVSRDPALLILATQEKEGVDYSSLFYLNIDNEESMLLSESPSHKNLDAVILFDNTFSSSSIITAYKDGIVRTTLQRNNFEDEDLMVSNDMIPIEGFETADSMDYKGQLFFSKSDDQLIHAKQFNRGSFFNMFQANSSPSYTTFYRNPYSIVNANFIDSVLTYTSINKNSIDLYAMGFDGAPVTRFNLPFIKNIITAKAIEDNYGFIGMNASNEEQLLNIFMVRKSIKHTRDVQTLDKIPFHTDRFGAIPSIDSTTFNENYTLAYTYYDENHHGKLKVSRYNEDPRVILEDENIFGPVRIASKTLDDERMELILYFTYDDEIKVKICDVAGNLVKDITDMIM</sequence>
<dbReference type="OrthoDB" id="1792948at2"/>
<dbReference type="KEGG" id="cace:CACET_c24810"/>
<dbReference type="EMBL" id="CP009687">
    <property type="protein sequence ID" value="AKL95926.1"/>
    <property type="molecule type" value="Genomic_DNA"/>
</dbReference>
<organism evidence="1 2">
    <name type="scientific">Clostridium aceticum</name>
    <dbReference type="NCBI Taxonomy" id="84022"/>
    <lineage>
        <taxon>Bacteria</taxon>
        <taxon>Bacillati</taxon>
        <taxon>Bacillota</taxon>
        <taxon>Clostridia</taxon>
        <taxon>Eubacteriales</taxon>
        <taxon>Clostridiaceae</taxon>
        <taxon>Clostridium</taxon>
    </lineage>
</organism>
<dbReference type="AlphaFoldDB" id="A0A0D8ID46"/>
<reference evidence="1 2" key="1">
    <citation type="submission" date="2014-10" db="EMBL/GenBank/DDBJ databases">
        <title>Genome sequence of Clostridium aceticum DSM 1496.</title>
        <authorList>
            <person name="Poehlein A."/>
            <person name="Schiel-Bengelsdorf B."/>
            <person name="Gottschalk G."/>
            <person name="Duerre P."/>
            <person name="Daniel R."/>
        </authorList>
    </citation>
    <scope>NUCLEOTIDE SEQUENCE [LARGE SCALE GENOMIC DNA]</scope>
    <source>
        <strain evidence="1 2">DSM 1496</strain>
    </source>
</reference>
<dbReference type="Proteomes" id="UP000035704">
    <property type="component" value="Chromosome"/>
</dbReference>
<name>A0A0D8ID46_9CLOT</name>
<dbReference type="RefSeq" id="WP_044824800.1">
    <property type="nucleotide sequence ID" value="NZ_CP009687.1"/>
</dbReference>
<gene>
    <name evidence="1" type="ORF">CACET_c24810</name>
</gene>
<evidence type="ECO:0000313" key="1">
    <source>
        <dbReference type="EMBL" id="AKL95926.1"/>
    </source>
</evidence>
<accession>A0A0D8ID46</accession>